<reference evidence="1 2" key="1">
    <citation type="submission" date="2018-06" db="EMBL/GenBank/DDBJ databases">
        <authorList>
            <consortium name="Pathogen Informatics"/>
            <person name="Doyle S."/>
        </authorList>
    </citation>
    <scope>NUCLEOTIDE SEQUENCE [LARGE SCALE GENOMIC DNA]</scope>
    <source>
        <strain evidence="1 2">NCTC13533</strain>
    </source>
</reference>
<accession>A0A376DNJ1</accession>
<dbReference type="AlphaFoldDB" id="A0A376DNJ1"/>
<evidence type="ECO:0000313" key="1">
    <source>
        <dbReference type="EMBL" id="STC92531.1"/>
    </source>
</evidence>
<sequence length="76" mass="8937">MNDNISINFSKNGKEHFPLKSIIGLDETKTILTLETGELKTDTEYDFYITDRETKSKDEFSFSEQEYKISFKTEKK</sequence>
<evidence type="ECO:0008006" key="3">
    <source>
        <dbReference type="Google" id="ProtNLM"/>
    </source>
</evidence>
<proteinExistence type="predicted"/>
<gene>
    <name evidence="1" type="ORF">NCTC13533_00397</name>
</gene>
<name>A0A376DNJ1_CHRCU</name>
<evidence type="ECO:0000313" key="2">
    <source>
        <dbReference type="Proteomes" id="UP000255224"/>
    </source>
</evidence>
<organism evidence="1 2">
    <name type="scientific">Chryseobacterium carnipullorum</name>
    <dbReference type="NCBI Taxonomy" id="1124835"/>
    <lineage>
        <taxon>Bacteria</taxon>
        <taxon>Pseudomonadati</taxon>
        <taxon>Bacteroidota</taxon>
        <taxon>Flavobacteriia</taxon>
        <taxon>Flavobacteriales</taxon>
        <taxon>Weeksellaceae</taxon>
        <taxon>Chryseobacterium group</taxon>
        <taxon>Chryseobacterium</taxon>
    </lineage>
</organism>
<dbReference type="Proteomes" id="UP000255224">
    <property type="component" value="Unassembled WGS sequence"/>
</dbReference>
<dbReference type="RefSeq" id="WP_228425776.1">
    <property type="nucleotide sequence ID" value="NZ_UFVQ01000003.1"/>
</dbReference>
<protein>
    <recommendedName>
        <fullName evidence="3">SbsA Ig-like domain-containing protein</fullName>
    </recommendedName>
</protein>
<dbReference type="EMBL" id="UFVQ01000003">
    <property type="protein sequence ID" value="STC92531.1"/>
    <property type="molecule type" value="Genomic_DNA"/>
</dbReference>